<dbReference type="PANTHER" id="PTHR30408">
    <property type="entry name" value="TYPE-1 RESTRICTION ENZYME ECOKI SPECIFICITY PROTEIN"/>
    <property type="match status" value="1"/>
</dbReference>
<dbReference type="Gene3D" id="3.90.220.20">
    <property type="entry name" value="DNA methylase specificity domains"/>
    <property type="match status" value="2"/>
</dbReference>
<feature type="coiled-coil region" evidence="4">
    <location>
        <begin position="364"/>
        <end position="398"/>
    </location>
</feature>
<reference evidence="6" key="1">
    <citation type="submission" date="2021-01" db="EMBL/GenBank/DDBJ databases">
        <title>Fulvivirga kasyanovii gen. nov., sp nov., a novel member of the phylum Bacteroidetes isolated from seawater in a mussel farm.</title>
        <authorList>
            <person name="Zhao L.-H."/>
            <person name="Wang Z.-J."/>
        </authorList>
    </citation>
    <scope>NUCLEOTIDE SEQUENCE</scope>
    <source>
        <strain evidence="6">2943</strain>
    </source>
</reference>
<evidence type="ECO:0000256" key="1">
    <source>
        <dbReference type="ARBA" id="ARBA00010923"/>
    </source>
</evidence>
<feature type="domain" description="Type I restriction modification DNA specificity" evidence="5">
    <location>
        <begin position="300"/>
        <end position="389"/>
    </location>
</feature>
<keyword evidence="3" id="KW-0238">DNA-binding</keyword>
<keyword evidence="6" id="KW-0540">Nuclease</keyword>
<dbReference type="EMBL" id="JAESIY010000001">
    <property type="protein sequence ID" value="MBL3655106.1"/>
    <property type="molecule type" value="Genomic_DNA"/>
</dbReference>
<accession>A0A937JZE4</accession>
<dbReference type="InterPro" id="IPR044946">
    <property type="entry name" value="Restrct_endonuc_typeI_TRD_sf"/>
</dbReference>
<keyword evidence="6" id="KW-0255">Endonuclease</keyword>
<evidence type="ECO:0000256" key="2">
    <source>
        <dbReference type="ARBA" id="ARBA00022747"/>
    </source>
</evidence>
<name>A0A937JZE4_9BACT</name>
<evidence type="ECO:0000256" key="4">
    <source>
        <dbReference type="SAM" id="Coils"/>
    </source>
</evidence>
<dbReference type="InterPro" id="IPR052021">
    <property type="entry name" value="Type-I_RS_S_subunit"/>
</dbReference>
<sequence length="411" mass="46567">MELPLGYKRTKYGIIPIDWNLFDLQDIVDSKRPISYGIVQTGPPVEDGINCIRVTDLIDGSVSTENLITTSHQISNSYKRTILIEEDIIIALRGKIGQAALVTKKLEGFNLTRGVALIATKKCYSSRFVIQQLTSPHSKALLEKSLNGSALKELSIGVLRKIKISIPNSFKEQQKIAAILNTWDQAISTTQKLIDELKLRNKGLAQQLLTGKKRLKGFDGMWKEQHLEHYFKERKESNHPELPLLSVGEIGVYPQTDSNKKDTSNEDKSKYKRICPGDIGYNTMRMWQGRSALSSLEGIVSPAYTIVTPKKNADAQFFAYLFKLDEVIHKFFRKSQGLVSDTLNCKFKDFKIVKVLTPPSIDEQKAITRVLQKADEELKLYQQQLDTLKEQKKGLMQKLLTGEIRVKPINE</sequence>
<keyword evidence="7" id="KW-1185">Reference proteome</keyword>
<feature type="domain" description="Type I restriction modification DNA specificity" evidence="5">
    <location>
        <begin position="59"/>
        <end position="198"/>
    </location>
</feature>
<comment type="caution">
    <text evidence="6">The sequence shown here is derived from an EMBL/GenBank/DDBJ whole genome shotgun (WGS) entry which is preliminary data.</text>
</comment>
<organism evidence="6 7">
    <name type="scientific">Fulvivirga sediminis</name>
    <dbReference type="NCBI Taxonomy" id="2803949"/>
    <lineage>
        <taxon>Bacteria</taxon>
        <taxon>Pseudomonadati</taxon>
        <taxon>Bacteroidota</taxon>
        <taxon>Cytophagia</taxon>
        <taxon>Cytophagales</taxon>
        <taxon>Fulvivirgaceae</taxon>
        <taxon>Fulvivirga</taxon>
    </lineage>
</organism>
<comment type="similarity">
    <text evidence="1">Belongs to the type-I restriction system S methylase family.</text>
</comment>
<dbReference type="CDD" id="cd16961">
    <property type="entry name" value="RMtype1_S_TRD-CR_like"/>
    <property type="match status" value="1"/>
</dbReference>
<keyword evidence="4" id="KW-0175">Coiled coil</keyword>
<keyword evidence="2" id="KW-0680">Restriction system</keyword>
<gene>
    <name evidence="6" type="ORF">JL102_03125</name>
</gene>
<dbReference type="SUPFAM" id="SSF116734">
    <property type="entry name" value="DNA methylase specificity domain"/>
    <property type="match status" value="2"/>
</dbReference>
<dbReference type="Pfam" id="PF01420">
    <property type="entry name" value="Methylase_S"/>
    <property type="match status" value="2"/>
</dbReference>
<dbReference type="CDD" id="cd17256">
    <property type="entry name" value="RMtype1_S_EcoJA65PI-TRD1-CR1_like"/>
    <property type="match status" value="1"/>
</dbReference>
<dbReference type="InterPro" id="IPR000055">
    <property type="entry name" value="Restrct_endonuc_typeI_TRD"/>
</dbReference>
<dbReference type="GO" id="GO:0009307">
    <property type="term" value="P:DNA restriction-modification system"/>
    <property type="evidence" value="ECO:0007669"/>
    <property type="project" value="UniProtKB-KW"/>
</dbReference>
<dbReference type="AlphaFoldDB" id="A0A937JZE4"/>
<evidence type="ECO:0000313" key="7">
    <source>
        <dbReference type="Proteomes" id="UP000659388"/>
    </source>
</evidence>
<dbReference type="Gene3D" id="1.10.287.1120">
    <property type="entry name" value="Bipartite methylase S protein"/>
    <property type="match status" value="1"/>
</dbReference>
<dbReference type="GO" id="GO:0004519">
    <property type="term" value="F:endonuclease activity"/>
    <property type="evidence" value="ECO:0007669"/>
    <property type="project" value="UniProtKB-KW"/>
</dbReference>
<evidence type="ECO:0000256" key="3">
    <source>
        <dbReference type="ARBA" id="ARBA00023125"/>
    </source>
</evidence>
<proteinExistence type="inferred from homology"/>
<dbReference type="GO" id="GO:0003677">
    <property type="term" value="F:DNA binding"/>
    <property type="evidence" value="ECO:0007669"/>
    <property type="project" value="UniProtKB-KW"/>
</dbReference>
<dbReference type="Proteomes" id="UP000659388">
    <property type="component" value="Unassembled WGS sequence"/>
</dbReference>
<evidence type="ECO:0000313" key="6">
    <source>
        <dbReference type="EMBL" id="MBL3655106.1"/>
    </source>
</evidence>
<keyword evidence="6" id="KW-0378">Hydrolase</keyword>
<dbReference type="RefSeq" id="WP_202242287.1">
    <property type="nucleotide sequence ID" value="NZ_JAESIY010000001.1"/>
</dbReference>
<evidence type="ECO:0000259" key="5">
    <source>
        <dbReference type="Pfam" id="PF01420"/>
    </source>
</evidence>
<protein>
    <submittedName>
        <fullName evidence="6">Restriction endonuclease subunit S</fullName>
    </submittedName>
</protein>
<dbReference type="PANTHER" id="PTHR30408:SF12">
    <property type="entry name" value="TYPE I RESTRICTION ENZYME MJAVIII SPECIFICITY SUBUNIT"/>
    <property type="match status" value="1"/>
</dbReference>